<dbReference type="InterPro" id="IPR036909">
    <property type="entry name" value="Cyt_c-like_dom_sf"/>
</dbReference>
<evidence type="ECO:0000313" key="6">
    <source>
        <dbReference type="Proteomes" id="UP000198510"/>
    </source>
</evidence>
<evidence type="ECO:0000256" key="3">
    <source>
        <dbReference type="ARBA" id="ARBA00023004"/>
    </source>
</evidence>
<sequence length="121" mass="12844">MTRAFATIALSVILLSGCRYDNEEDLFPAPVAPDSTEISFAQTIQPLLTAHCTGCHGTDTPSAGISLVGHSNVKKWADTGQLLGAIAHQTGFSPMPKGGSKLPAADIERVRRWIEQGTPNN</sequence>
<dbReference type="Pfam" id="PF13442">
    <property type="entry name" value="Cytochrome_CBB3"/>
    <property type="match status" value="1"/>
</dbReference>
<dbReference type="RefSeq" id="WP_089683356.1">
    <property type="nucleotide sequence ID" value="NZ_FNFO01000005.1"/>
</dbReference>
<name>A0A1G9J8J3_9BACT</name>
<proteinExistence type="predicted"/>
<keyword evidence="6" id="KW-1185">Reference proteome</keyword>
<evidence type="ECO:0000259" key="4">
    <source>
        <dbReference type="Pfam" id="PF13442"/>
    </source>
</evidence>
<dbReference type="OrthoDB" id="1524066at2"/>
<protein>
    <submittedName>
        <fullName evidence="5">Cytochrome C oxidase, cbb3-type, subunit III</fullName>
    </submittedName>
</protein>
<dbReference type="AlphaFoldDB" id="A0A1G9J8J3"/>
<keyword evidence="3" id="KW-0408">Iron</keyword>
<dbReference type="Gene3D" id="1.10.760.10">
    <property type="entry name" value="Cytochrome c-like domain"/>
    <property type="match status" value="1"/>
</dbReference>
<organism evidence="5 6">
    <name type="scientific">Catalinimonas alkaloidigena</name>
    <dbReference type="NCBI Taxonomy" id="1075417"/>
    <lineage>
        <taxon>Bacteria</taxon>
        <taxon>Pseudomonadati</taxon>
        <taxon>Bacteroidota</taxon>
        <taxon>Cytophagia</taxon>
        <taxon>Cytophagales</taxon>
        <taxon>Catalimonadaceae</taxon>
        <taxon>Catalinimonas</taxon>
    </lineage>
</organism>
<keyword evidence="2" id="KW-0479">Metal-binding</keyword>
<evidence type="ECO:0000256" key="1">
    <source>
        <dbReference type="ARBA" id="ARBA00022617"/>
    </source>
</evidence>
<dbReference type="GO" id="GO:0020037">
    <property type="term" value="F:heme binding"/>
    <property type="evidence" value="ECO:0007669"/>
    <property type="project" value="InterPro"/>
</dbReference>
<dbReference type="EMBL" id="FNFO01000005">
    <property type="protein sequence ID" value="SDL33859.1"/>
    <property type="molecule type" value="Genomic_DNA"/>
</dbReference>
<dbReference type="PROSITE" id="PS51257">
    <property type="entry name" value="PROKAR_LIPOPROTEIN"/>
    <property type="match status" value="1"/>
</dbReference>
<accession>A0A1G9J8J3</accession>
<evidence type="ECO:0000313" key="5">
    <source>
        <dbReference type="EMBL" id="SDL33859.1"/>
    </source>
</evidence>
<dbReference type="GO" id="GO:0046872">
    <property type="term" value="F:metal ion binding"/>
    <property type="evidence" value="ECO:0007669"/>
    <property type="project" value="UniProtKB-KW"/>
</dbReference>
<dbReference type="InterPro" id="IPR009056">
    <property type="entry name" value="Cyt_c-like_dom"/>
</dbReference>
<evidence type="ECO:0000256" key="2">
    <source>
        <dbReference type="ARBA" id="ARBA00022723"/>
    </source>
</evidence>
<dbReference type="GO" id="GO:0009055">
    <property type="term" value="F:electron transfer activity"/>
    <property type="evidence" value="ECO:0007669"/>
    <property type="project" value="InterPro"/>
</dbReference>
<dbReference type="STRING" id="1075417.SAMN05421823_105239"/>
<keyword evidence="1" id="KW-0349">Heme</keyword>
<feature type="domain" description="Cytochrome c" evidence="4">
    <location>
        <begin position="42"/>
        <end position="114"/>
    </location>
</feature>
<gene>
    <name evidence="5" type="ORF">SAMN05421823_105239</name>
</gene>
<dbReference type="SUPFAM" id="SSF46626">
    <property type="entry name" value="Cytochrome c"/>
    <property type="match status" value="1"/>
</dbReference>
<dbReference type="Proteomes" id="UP000198510">
    <property type="component" value="Unassembled WGS sequence"/>
</dbReference>
<reference evidence="5 6" key="1">
    <citation type="submission" date="2016-10" db="EMBL/GenBank/DDBJ databases">
        <authorList>
            <person name="de Groot N.N."/>
        </authorList>
    </citation>
    <scope>NUCLEOTIDE SEQUENCE [LARGE SCALE GENOMIC DNA]</scope>
    <source>
        <strain evidence="5 6">DSM 25186</strain>
    </source>
</reference>